<dbReference type="Proteomes" id="UP000033618">
    <property type="component" value="Unassembled WGS sequence"/>
</dbReference>
<dbReference type="GO" id="GO:0016620">
    <property type="term" value="F:oxidoreductase activity, acting on the aldehyde or oxo group of donors, NAD or NADP as acceptor"/>
    <property type="evidence" value="ECO:0007669"/>
    <property type="project" value="InterPro"/>
</dbReference>
<dbReference type="CDD" id="cd07129">
    <property type="entry name" value="ALDH_KGSADH"/>
    <property type="match status" value="1"/>
</dbReference>
<dbReference type="Gene3D" id="3.40.309.10">
    <property type="entry name" value="Aldehyde Dehydrogenase, Chain A, domain 2"/>
    <property type="match status" value="1"/>
</dbReference>
<keyword evidence="1" id="KW-0560">Oxidoreductase</keyword>
<name>A0A0F5JZB3_9BURK</name>
<reference evidence="3 4" key="1">
    <citation type="submission" date="2015-03" db="EMBL/GenBank/DDBJ databases">
        <title>Draft Genome Sequence of Burkholderia andropogonis type strain ICMP2807, isolated from Sorghum bicolor.</title>
        <authorList>
            <person name="Lopes-Santos L."/>
            <person name="Castro D.B."/>
            <person name="Ottoboni L.M."/>
            <person name="Park D."/>
            <person name="Weirc B.S."/>
            <person name="Destefano S.A."/>
        </authorList>
    </citation>
    <scope>NUCLEOTIDE SEQUENCE [LARGE SCALE GENOMIC DNA]</scope>
    <source>
        <strain evidence="3 4">ICMP2807</strain>
    </source>
</reference>
<evidence type="ECO:0000313" key="3">
    <source>
        <dbReference type="EMBL" id="KKB62637.1"/>
    </source>
</evidence>
<dbReference type="OrthoDB" id="9770537at2"/>
<sequence length="525" mass="54803">MTIKGEALIGANAQRGTGASFKAFNPTTGETMEPAFASNTAADVDRAAALASAALDIYRETSPEVRAAFLERIGDEIVKLGDALIERATAESGLPTVRLQGERARTVGQLKMFAQLLRRGDWIDARIDVALPDRQPLPRPDLRLRRIPIGPVAVFGASNFPLAFSVAGGDTASALAAGAPVIVKAHPAHPGTSELVGQAIQAAVKGAGLPEGVFSMLFDSGFEVGSALVAHPAVAAVGFTGSRRGGLALMKIAQERPVPIPVYAEMSSINPVYLLPAALAARGQKLARGFVDSLVLGTGQFCTNPGVVLALAGQDFEAFVSAAAEALAAKPAGVMLTQGIQSAYQNSVSRLQSRKDARAVAQGQAGSGCRAQPQLFRTTAAELLGDEALAEEVFGPASLLVECKDLAELHALTERLEGQLTATLQMDEGDHDIARSLLPALERKVGRILANGWPTGVEVSDAMVHGGPFPSTSDGRSTSVGTAAIERFLRPVSYQSLPDALLPAALQAANPWKLPRLADGKHRVD</sequence>
<evidence type="ECO:0000256" key="1">
    <source>
        <dbReference type="ARBA" id="ARBA00023002"/>
    </source>
</evidence>
<dbReference type="InterPro" id="IPR015590">
    <property type="entry name" value="Aldehyde_DH_dom"/>
</dbReference>
<accession>A0A0F5JZB3</accession>
<dbReference type="Pfam" id="PF00171">
    <property type="entry name" value="Aldedh"/>
    <property type="match status" value="1"/>
</dbReference>
<dbReference type="InterPro" id="IPR016161">
    <property type="entry name" value="Ald_DH/histidinol_DH"/>
</dbReference>
<dbReference type="PANTHER" id="PTHR43353:SF3">
    <property type="entry name" value="ALDEHYDE DEHYDROGENASE-RELATED"/>
    <property type="match status" value="1"/>
</dbReference>
<dbReference type="SUPFAM" id="SSF53720">
    <property type="entry name" value="ALDH-like"/>
    <property type="match status" value="1"/>
</dbReference>
<evidence type="ECO:0000313" key="4">
    <source>
        <dbReference type="Proteomes" id="UP000033618"/>
    </source>
</evidence>
<dbReference type="RefSeq" id="WP_046153376.1">
    <property type="nucleotide sequence ID" value="NZ_CADFGU010000002.1"/>
</dbReference>
<feature type="domain" description="Aldehyde dehydrogenase" evidence="2">
    <location>
        <begin position="19"/>
        <end position="468"/>
    </location>
</feature>
<dbReference type="PANTHER" id="PTHR43353">
    <property type="entry name" value="SUCCINATE-SEMIALDEHYDE DEHYDROGENASE, MITOCHONDRIAL"/>
    <property type="match status" value="1"/>
</dbReference>
<dbReference type="InterPro" id="IPR016163">
    <property type="entry name" value="Ald_DH_C"/>
</dbReference>
<dbReference type="STRING" id="28092.WM40_16255"/>
<organism evidence="3 4">
    <name type="scientific">Robbsia andropogonis</name>
    <dbReference type="NCBI Taxonomy" id="28092"/>
    <lineage>
        <taxon>Bacteria</taxon>
        <taxon>Pseudomonadati</taxon>
        <taxon>Pseudomonadota</taxon>
        <taxon>Betaproteobacteria</taxon>
        <taxon>Burkholderiales</taxon>
        <taxon>Burkholderiaceae</taxon>
        <taxon>Robbsia</taxon>
    </lineage>
</organism>
<protein>
    <submittedName>
        <fullName evidence="3">2,5-dioxovalerate dehydrogenase</fullName>
    </submittedName>
</protein>
<keyword evidence="4" id="KW-1185">Reference proteome</keyword>
<evidence type="ECO:0000259" key="2">
    <source>
        <dbReference type="Pfam" id="PF00171"/>
    </source>
</evidence>
<dbReference type="InterPro" id="IPR044151">
    <property type="entry name" value="ALDH_KGSADH"/>
</dbReference>
<dbReference type="PATRIC" id="fig|28092.6.peg.3826"/>
<proteinExistence type="predicted"/>
<gene>
    <name evidence="3" type="ORF">WM40_16255</name>
</gene>
<dbReference type="Gene3D" id="3.40.605.10">
    <property type="entry name" value="Aldehyde Dehydrogenase, Chain A, domain 1"/>
    <property type="match status" value="1"/>
</dbReference>
<dbReference type="EMBL" id="LAQU01000017">
    <property type="protein sequence ID" value="KKB62637.1"/>
    <property type="molecule type" value="Genomic_DNA"/>
</dbReference>
<dbReference type="InterPro" id="IPR016162">
    <property type="entry name" value="Ald_DH_N"/>
</dbReference>
<dbReference type="AlphaFoldDB" id="A0A0F5JZB3"/>
<dbReference type="InterPro" id="IPR050740">
    <property type="entry name" value="Aldehyde_DH_Superfamily"/>
</dbReference>
<comment type="caution">
    <text evidence="3">The sequence shown here is derived from an EMBL/GenBank/DDBJ whole genome shotgun (WGS) entry which is preliminary data.</text>
</comment>